<dbReference type="InterPro" id="IPR049484">
    <property type="entry name" value="Rv0078-like_C"/>
</dbReference>
<sequence>MECVSTRRTQAERSDTTTGKLVAAARNLFGHNGYAATSIAAIATAAGVTKGAAYHHFTDKQALFRAAFIAEQEWMAAELEQVAAAAPDSWTALLTGCRTFLERSLEPRFRRIVVLDGPAVLGWDTVREIESDHTLRVLTSGLALATAEGELSPGDLQIRRHLVFGALCEGGMMLARTEDPTAALPLVVAEASRLLAGLRHD</sequence>
<keyword evidence="3" id="KW-0804">Transcription</keyword>
<evidence type="ECO:0000313" key="6">
    <source>
        <dbReference type="EMBL" id="QDP80830.1"/>
    </source>
</evidence>
<keyword evidence="1" id="KW-0805">Transcription regulation</keyword>
<dbReference type="PROSITE" id="PS50977">
    <property type="entry name" value="HTH_TETR_2"/>
    <property type="match status" value="1"/>
</dbReference>
<dbReference type="PRINTS" id="PR00455">
    <property type="entry name" value="HTHTETR"/>
</dbReference>
<keyword evidence="2 4" id="KW-0238">DNA-binding</keyword>
<dbReference type="PANTHER" id="PTHR30055">
    <property type="entry name" value="HTH-TYPE TRANSCRIPTIONAL REGULATOR RUTR"/>
    <property type="match status" value="1"/>
</dbReference>
<dbReference type="Pfam" id="PF00440">
    <property type="entry name" value="TetR_N"/>
    <property type="match status" value="1"/>
</dbReference>
<dbReference type="Pfam" id="PF21351">
    <property type="entry name" value="TetR_C_41"/>
    <property type="match status" value="1"/>
</dbReference>
<dbReference type="InterPro" id="IPR009057">
    <property type="entry name" value="Homeodomain-like_sf"/>
</dbReference>
<dbReference type="GO" id="GO:0000976">
    <property type="term" value="F:transcription cis-regulatory region binding"/>
    <property type="evidence" value="ECO:0007669"/>
    <property type="project" value="TreeGrafter"/>
</dbReference>
<dbReference type="PROSITE" id="PS01081">
    <property type="entry name" value="HTH_TETR_1"/>
    <property type="match status" value="1"/>
</dbReference>
<feature type="domain" description="HTH tetR-type" evidence="5">
    <location>
        <begin position="15"/>
        <end position="75"/>
    </location>
</feature>
<dbReference type="AlphaFoldDB" id="A0A516NPK7"/>
<dbReference type="EMBL" id="CP041695">
    <property type="protein sequence ID" value="QDP80830.1"/>
    <property type="molecule type" value="Genomic_DNA"/>
</dbReference>
<dbReference type="InterPro" id="IPR023772">
    <property type="entry name" value="DNA-bd_HTH_TetR-type_CS"/>
</dbReference>
<dbReference type="PANTHER" id="PTHR30055:SF234">
    <property type="entry name" value="HTH-TYPE TRANSCRIPTIONAL REGULATOR BETI"/>
    <property type="match status" value="1"/>
</dbReference>
<evidence type="ECO:0000256" key="1">
    <source>
        <dbReference type="ARBA" id="ARBA00023015"/>
    </source>
</evidence>
<dbReference type="Proteomes" id="UP000317039">
    <property type="component" value="Chromosome"/>
</dbReference>
<organism evidence="6 7">
    <name type="scientific">Nocardia otitidiscaviarum</name>
    <dbReference type="NCBI Taxonomy" id="1823"/>
    <lineage>
        <taxon>Bacteria</taxon>
        <taxon>Bacillati</taxon>
        <taxon>Actinomycetota</taxon>
        <taxon>Actinomycetes</taxon>
        <taxon>Mycobacteriales</taxon>
        <taxon>Nocardiaceae</taxon>
        <taxon>Nocardia</taxon>
    </lineage>
</organism>
<dbReference type="InterPro" id="IPR001647">
    <property type="entry name" value="HTH_TetR"/>
</dbReference>
<evidence type="ECO:0000256" key="2">
    <source>
        <dbReference type="ARBA" id="ARBA00023125"/>
    </source>
</evidence>
<evidence type="ECO:0000256" key="3">
    <source>
        <dbReference type="ARBA" id="ARBA00023163"/>
    </source>
</evidence>
<dbReference type="InterPro" id="IPR050109">
    <property type="entry name" value="HTH-type_TetR-like_transc_reg"/>
</dbReference>
<dbReference type="GO" id="GO:0003700">
    <property type="term" value="F:DNA-binding transcription factor activity"/>
    <property type="evidence" value="ECO:0007669"/>
    <property type="project" value="TreeGrafter"/>
</dbReference>
<gene>
    <name evidence="6" type="ORF">FOH10_21075</name>
</gene>
<dbReference type="KEGG" id="nod:FOH10_21075"/>
<dbReference type="Gene3D" id="1.10.357.10">
    <property type="entry name" value="Tetracycline Repressor, domain 2"/>
    <property type="match status" value="1"/>
</dbReference>
<evidence type="ECO:0000313" key="7">
    <source>
        <dbReference type="Proteomes" id="UP000317039"/>
    </source>
</evidence>
<protein>
    <submittedName>
        <fullName evidence="6">TetR/AcrR family transcriptional regulator</fullName>
    </submittedName>
</protein>
<name>A0A516NPK7_9NOCA</name>
<dbReference type="SUPFAM" id="SSF46689">
    <property type="entry name" value="Homeodomain-like"/>
    <property type="match status" value="1"/>
</dbReference>
<reference evidence="6 7" key="1">
    <citation type="submission" date="2019-07" db="EMBL/GenBank/DDBJ databases">
        <title>Complete Genome Sequence and Methylome Analysis of Nocardia otitidis-caviarum NEB252.</title>
        <authorList>
            <person name="Fomenkov A."/>
            <person name="Anton B.P."/>
            <person name="Vincze T."/>
            <person name="Roberts R.J."/>
        </authorList>
    </citation>
    <scope>NUCLEOTIDE SEQUENCE [LARGE SCALE GENOMIC DNA]</scope>
    <source>
        <strain evidence="6 7">NEB252</strain>
    </source>
</reference>
<accession>A0A516NPK7</accession>
<evidence type="ECO:0000256" key="4">
    <source>
        <dbReference type="PROSITE-ProRule" id="PRU00335"/>
    </source>
</evidence>
<proteinExistence type="predicted"/>
<evidence type="ECO:0000259" key="5">
    <source>
        <dbReference type="PROSITE" id="PS50977"/>
    </source>
</evidence>
<feature type="DNA-binding region" description="H-T-H motif" evidence="4">
    <location>
        <begin position="38"/>
        <end position="57"/>
    </location>
</feature>